<evidence type="ECO:0000313" key="2">
    <source>
        <dbReference type="Proteomes" id="UP000295110"/>
    </source>
</evidence>
<accession>A0A4R3URT9</accession>
<dbReference type="AlphaFoldDB" id="A0A4R3URT9"/>
<dbReference type="EMBL" id="SMBU01000020">
    <property type="protein sequence ID" value="TCU93118.1"/>
    <property type="molecule type" value="Genomic_DNA"/>
</dbReference>
<reference evidence="1 2" key="1">
    <citation type="submission" date="2019-03" db="EMBL/GenBank/DDBJ databases">
        <title>Genomic Encyclopedia of Type Strains, Phase IV (KMG-IV): sequencing the most valuable type-strain genomes for metagenomic binning, comparative biology and taxonomic classification.</title>
        <authorList>
            <person name="Goeker M."/>
        </authorList>
    </citation>
    <scope>NUCLEOTIDE SEQUENCE [LARGE SCALE GENOMIC DNA]</scope>
    <source>
        <strain evidence="1 2">DSM 654</strain>
    </source>
</reference>
<comment type="caution">
    <text evidence="1">The sequence shown here is derived from an EMBL/GenBank/DDBJ whole genome shotgun (WGS) entry which is preliminary data.</text>
</comment>
<organism evidence="1 2">
    <name type="scientific">Roseateles saccharophilus</name>
    <name type="common">Pseudomonas saccharophila</name>
    <dbReference type="NCBI Taxonomy" id="304"/>
    <lineage>
        <taxon>Bacteria</taxon>
        <taxon>Pseudomonadati</taxon>
        <taxon>Pseudomonadota</taxon>
        <taxon>Betaproteobacteria</taxon>
        <taxon>Burkholderiales</taxon>
        <taxon>Sphaerotilaceae</taxon>
        <taxon>Roseateles</taxon>
    </lineage>
</organism>
<dbReference type="SUPFAM" id="SSF50475">
    <property type="entry name" value="FMN-binding split barrel"/>
    <property type="match status" value="1"/>
</dbReference>
<protein>
    <submittedName>
        <fullName evidence="1">Flavin reductase (DIM6/NTAB) family NADH-FMN oxidoreductase RutF</fullName>
    </submittedName>
</protein>
<name>A0A4R3URT9_ROSSA</name>
<gene>
    <name evidence="1" type="ORF">EV671_102079</name>
</gene>
<dbReference type="Gene3D" id="2.30.110.10">
    <property type="entry name" value="Electron Transport, Fmn-binding Protein, Chain A"/>
    <property type="match status" value="1"/>
</dbReference>
<sequence length="320" mass="35125">MRHLLSLLRNGKGLRHAPVVYANSPEFSLCVVLRGLPSGPVDVSSDHCPVSLRPFILGIRLATEAFDASAPAPGMWLEISLPPPEDVPLARLALTSVGMLPLKRGSLHLFRVERTVNRCLPTPNLWLRYLLAWQNARTAARRGDALCMSARDLRALNAYYIVARPVFLVGAGHGERVNLFPMDLVGALSTGEYLLALRATSPGVALMEDSKRIAMSSAPAELLHAVYALGNQHRRPTLDPNQQTVPISSSPLFDLPVLEQAGLVRELSVDRVERIGSHVLFMARIEQESGLAGRQLAHMSGMYIEWLRRSGRDCEVLAPL</sequence>
<evidence type="ECO:0000313" key="1">
    <source>
        <dbReference type="EMBL" id="TCU93118.1"/>
    </source>
</evidence>
<proteinExistence type="predicted"/>
<dbReference type="InterPro" id="IPR012349">
    <property type="entry name" value="Split_barrel_FMN-bd"/>
</dbReference>
<dbReference type="Proteomes" id="UP000295110">
    <property type="component" value="Unassembled WGS sequence"/>
</dbReference>
<keyword evidence="2" id="KW-1185">Reference proteome</keyword>